<feature type="compositionally biased region" description="Low complexity" evidence="1">
    <location>
        <begin position="29"/>
        <end position="43"/>
    </location>
</feature>
<keyword evidence="3" id="KW-1185">Reference proteome</keyword>
<feature type="region of interest" description="Disordered" evidence="1">
    <location>
        <begin position="29"/>
        <end position="57"/>
    </location>
</feature>
<protein>
    <submittedName>
        <fullName evidence="2">Sarcosine oxidase subunit delta</fullName>
    </submittedName>
</protein>
<dbReference type="Proteomes" id="UP000285908">
    <property type="component" value="Unassembled WGS sequence"/>
</dbReference>
<comment type="caution">
    <text evidence="2">The sequence shown here is derived from an EMBL/GenBank/DDBJ whole genome shotgun (WGS) entry which is preliminary data.</text>
</comment>
<dbReference type="GO" id="GO:0046653">
    <property type="term" value="P:tetrahydrofolate metabolic process"/>
    <property type="evidence" value="ECO:0007669"/>
    <property type="project" value="InterPro"/>
</dbReference>
<proteinExistence type="predicted"/>
<dbReference type="AlphaFoldDB" id="A0A438AD26"/>
<dbReference type="OrthoDB" id="5420070at2"/>
<dbReference type="RefSeq" id="WP_127907994.1">
    <property type="nucleotide sequence ID" value="NZ_RQXX01000010.1"/>
</dbReference>
<reference evidence="2 3" key="1">
    <citation type="submission" date="2018-11" db="EMBL/GenBank/DDBJ databases">
        <title>Mesobaculum littorinae gen. nov., sp. nov., isolated from Littorina scabra that represents a novel genus of the order Rhodobacteraceae.</title>
        <authorList>
            <person name="Li F."/>
        </authorList>
    </citation>
    <scope>NUCLEOTIDE SEQUENCE [LARGE SCALE GENOMIC DNA]</scope>
    <source>
        <strain evidence="2 3">M0103</strain>
    </source>
</reference>
<sequence length="138" mass="14469">MLIPHPLLGLRDAQEFSYLGDATLIDRPAAPAPDAAAPAGAPSGAPPDDEPGPPGATDLAAVEAAFCDYVFLRDNPAGVHRELWYHEQGDRSWLVVTRDTVTHEILGAELARDVALARRAGDGAPAMPGQGPDREGQA</sequence>
<name>A0A438AD26_9RHOB</name>
<dbReference type="EMBL" id="RQXX01000010">
    <property type="protein sequence ID" value="RVV96584.1"/>
    <property type="molecule type" value="Genomic_DNA"/>
</dbReference>
<evidence type="ECO:0000313" key="2">
    <source>
        <dbReference type="EMBL" id="RVV96584.1"/>
    </source>
</evidence>
<gene>
    <name evidence="2" type="ORF">EKE94_17820</name>
</gene>
<dbReference type="Gene3D" id="3.30.2270.10">
    <property type="entry name" value="Folate-binding superfamily"/>
    <property type="match status" value="1"/>
</dbReference>
<dbReference type="GO" id="GO:0008115">
    <property type="term" value="F:sarcosine oxidase activity"/>
    <property type="evidence" value="ECO:0007669"/>
    <property type="project" value="InterPro"/>
</dbReference>
<organism evidence="2 3">
    <name type="scientific">Mesobaculum littorinae</name>
    <dbReference type="NCBI Taxonomy" id="2486419"/>
    <lineage>
        <taxon>Bacteria</taxon>
        <taxon>Pseudomonadati</taxon>
        <taxon>Pseudomonadota</taxon>
        <taxon>Alphaproteobacteria</taxon>
        <taxon>Rhodobacterales</taxon>
        <taxon>Roseobacteraceae</taxon>
        <taxon>Mesobaculum</taxon>
    </lineage>
</organism>
<dbReference type="InterPro" id="IPR038561">
    <property type="entry name" value="SoxD_sf"/>
</dbReference>
<dbReference type="InterPro" id="IPR006279">
    <property type="entry name" value="SoxD"/>
</dbReference>
<accession>A0A438AD26</accession>
<evidence type="ECO:0000313" key="3">
    <source>
        <dbReference type="Proteomes" id="UP000285908"/>
    </source>
</evidence>
<dbReference type="Pfam" id="PF04267">
    <property type="entry name" value="SoxD"/>
    <property type="match status" value="1"/>
</dbReference>
<evidence type="ECO:0000256" key="1">
    <source>
        <dbReference type="SAM" id="MobiDB-lite"/>
    </source>
</evidence>